<dbReference type="EMBL" id="JABAIA010000002">
    <property type="protein sequence ID" value="NLR66614.1"/>
    <property type="molecule type" value="Genomic_DNA"/>
</dbReference>
<reference evidence="1 2" key="1">
    <citation type="submission" date="2020-04" db="EMBL/GenBank/DDBJ databases">
        <authorList>
            <person name="Yin C."/>
        </authorList>
    </citation>
    <scope>NUCLEOTIDE SEQUENCE [LARGE SCALE GENOMIC DNA]</scope>
    <source>
        <strain evidence="1 2">Ae27</strain>
    </source>
</reference>
<protein>
    <submittedName>
        <fullName evidence="1">Uncharacterized protein</fullName>
    </submittedName>
</protein>
<keyword evidence="2" id="KW-1185">Reference proteome</keyword>
<evidence type="ECO:0000313" key="2">
    <source>
        <dbReference type="Proteomes" id="UP000570474"/>
    </source>
</evidence>
<evidence type="ECO:0000313" key="1">
    <source>
        <dbReference type="EMBL" id="NLR66614.1"/>
    </source>
</evidence>
<comment type="caution">
    <text evidence="1">The sequence shown here is derived from an EMBL/GenBank/DDBJ whole genome shotgun (WGS) entry which is preliminary data.</text>
</comment>
<organism evidence="1 2">
    <name type="scientific">Chitinophaga varians</name>
    <dbReference type="NCBI Taxonomy" id="2202339"/>
    <lineage>
        <taxon>Bacteria</taxon>
        <taxon>Pseudomonadati</taxon>
        <taxon>Bacteroidota</taxon>
        <taxon>Chitinophagia</taxon>
        <taxon>Chitinophagales</taxon>
        <taxon>Chitinophagaceae</taxon>
        <taxon>Chitinophaga</taxon>
    </lineage>
</organism>
<accession>A0A847RXC7</accession>
<dbReference type="AlphaFoldDB" id="A0A847RXC7"/>
<gene>
    <name evidence="1" type="ORF">HGH92_20050</name>
</gene>
<name>A0A847RXC7_9BACT</name>
<proteinExistence type="predicted"/>
<dbReference type="RefSeq" id="WP_168872531.1">
    <property type="nucleotide sequence ID" value="NZ_JABAIA010000002.1"/>
</dbReference>
<sequence length="670" mass="78813">MTVEALAKLKSVSEITPSLLKELYDKVNLKEINKRLKSYTMVFLNNPLVNPAKKANGAGESTYHHLLNAIMDSFESEGDNVCEISGLRFSKTFENFYEEEIERQKELLIRDIKDEKQLKKEIRNIEKTDTHVNRSWFPLIGGLGSDAQALPQAKFTVHIHPICVPILQFLPLSALLYKRGVLLVDSANFELSRAMVAENARVVAEKIQTIPTKERVENVRNFSRGDYMIKVLEVLNRKEYFEETYSDLNMWSFSNFGNDASCKIDRLPNSFIRKLQRLYKNAKIERELREILSNNEIAFNFLECLEENSDWSLLYPGVFGSGKKKMEYEGVSPEFLEAYYEEIGRSHFVSIAKYIAGLIEKYKSHTFEKILNKKYGWNDPEYRVELFKVFVKATENGEWSMADHITILDNKEELPVKNNYYQLHKLIHFFTQKKIYSNVLWKIDVSKARVYKACTWIIGLIQNDSKINTIKSNLINPNEYTKVGYDRVIFDAIDNFEVEIENVIEVLYDNAFTFKKFGLNELLRIFFSQPQQEVFSVLPWESRLKEDHSFKKWLDRIRRFSDDYRNYYYMKYQKSTEDRAPYNKFIKTVSSIVKENDQFYSLLNEMIYNTNQFIKENERIKSDKWRVEDLLTNPLGNNTWNICVLAIKFLLRQSAVKPLTEKDIVNKNQN</sequence>
<dbReference type="Proteomes" id="UP000570474">
    <property type="component" value="Unassembled WGS sequence"/>
</dbReference>